<sequence length="100" mass="11304">MTLKPLLKSRVDDLFLFWLTEAETQNALRENLRQIVLGEVLVTPSLKSIQSSHPQSPRPRPGSPTYTHKLPSPRSPRKPKNNKHHSNTQKNSAKVSSKSI</sequence>
<name>A0AAN8G7B3_PATCE</name>
<dbReference type="Proteomes" id="UP001347796">
    <property type="component" value="Unassembled WGS sequence"/>
</dbReference>
<gene>
    <name evidence="2" type="ORF">SNE40_021265</name>
</gene>
<dbReference type="EMBL" id="JAZGQO010000018">
    <property type="protein sequence ID" value="KAK6167170.1"/>
    <property type="molecule type" value="Genomic_DNA"/>
</dbReference>
<dbReference type="AlphaFoldDB" id="A0AAN8G7B3"/>
<evidence type="ECO:0000313" key="2">
    <source>
        <dbReference type="EMBL" id="KAK6167170.1"/>
    </source>
</evidence>
<feature type="compositionally biased region" description="Polar residues" evidence="1">
    <location>
        <begin position="88"/>
        <end position="100"/>
    </location>
</feature>
<feature type="compositionally biased region" description="Basic residues" evidence="1">
    <location>
        <begin position="75"/>
        <end position="87"/>
    </location>
</feature>
<evidence type="ECO:0000256" key="1">
    <source>
        <dbReference type="SAM" id="MobiDB-lite"/>
    </source>
</evidence>
<comment type="caution">
    <text evidence="2">The sequence shown here is derived from an EMBL/GenBank/DDBJ whole genome shotgun (WGS) entry which is preliminary data.</text>
</comment>
<feature type="region of interest" description="Disordered" evidence="1">
    <location>
        <begin position="47"/>
        <end position="100"/>
    </location>
</feature>
<keyword evidence="3" id="KW-1185">Reference proteome</keyword>
<evidence type="ECO:0000313" key="3">
    <source>
        <dbReference type="Proteomes" id="UP001347796"/>
    </source>
</evidence>
<accession>A0AAN8G7B3</accession>
<reference evidence="2 3" key="1">
    <citation type="submission" date="2024-01" db="EMBL/GenBank/DDBJ databases">
        <title>The genome of the rayed Mediterranean limpet Patella caerulea (Linnaeus, 1758).</title>
        <authorList>
            <person name="Anh-Thu Weber A."/>
            <person name="Halstead-Nussloch G."/>
        </authorList>
    </citation>
    <scope>NUCLEOTIDE SEQUENCE [LARGE SCALE GENOMIC DNA]</scope>
    <source>
        <strain evidence="2">AATW-2023a</strain>
        <tissue evidence="2">Whole specimen</tissue>
    </source>
</reference>
<organism evidence="2 3">
    <name type="scientific">Patella caerulea</name>
    <name type="common">Rayed Mediterranean limpet</name>
    <dbReference type="NCBI Taxonomy" id="87958"/>
    <lineage>
        <taxon>Eukaryota</taxon>
        <taxon>Metazoa</taxon>
        <taxon>Spiralia</taxon>
        <taxon>Lophotrochozoa</taxon>
        <taxon>Mollusca</taxon>
        <taxon>Gastropoda</taxon>
        <taxon>Patellogastropoda</taxon>
        <taxon>Patelloidea</taxon>
        <taxon>Patellidae</taxon>
        <taxon>Patella</taxon>
    </lineage>
</organism>
<proteinExistence type="predicted"/>
<protein>
    <submittedName>
        <fullName evidence="2">Uncharacterized protein</fullName>
    </submittedName>
</protein>